<comment type="subcellular location">
    <subcellularLocation>
        <location evidence="1">Membrane</location>
        <topology evidence="1">Multi-pass membrane protein</topology>
    </subcellularLocation>
</comment>
<evidence type="ECO:0000256" key="7">
    <source>
        <dbReference type="ARBA" id="ARBA00037968"/>
    </source>
</evidence>
<feature type="transmembrane region" description="Helical" evidence="8">
    <location>
        <begin position="317"/>
        <end position="340"/>
    </location>
</feature>
<organism evidence="10 11">
    <name type="scientific">Thelonectria olida</name>
    <dbReference type="NCBI Taxonomy" id="1576542"/>
    <lineage>
        <taxon>Eukaryota</taxon>
        <taxon>Fungi</taxon>
        <taxon>Dikarya</taxon>
        <taxon>Ascomycota</taxon>
        <taxon>Pezizomycotina</taxon>
        <taxon>Sordariomycetes</taxon>
        <taxon>Hypocreomycetidae</taxon>
        <taxon>Hypocreales</taxon>
        <taxon>Nectriaceae</taxon>
        <taxon>Thelonectria</taxon>
    </lineage>
</organism>
<feature type="transmembrane region" description="Helical" evidence="8">
    <location>
        <begin position="122"/>
        <end position="144"/>
    </location>
</feature>
<reference evidence="10 11" key="1">
    <citation type="journal article" date="2021" name="Nat. Commun.">
        <title>Genetic determinants of endophytism in the Arabidopsis root mycobiome.</title>
        <authorList>
            <person name="Mesny F."/>
            <person name="Miyauchi S."/>
            <person name="Thiergart T."/>
            <person name="Pickel B."/>
            <person name="Atanasova L."/>
            <person name="Karlsson M."/>
            <person name="Huettel B."/>
            <person name="Barry K.W."/>
            <person name="Haridas S."/>
            <person name="Chen C."/>
            <person name="Bauer D."/>
            <person name="Andreopoulos W."/>
            <person name="Pangilinan J."/>
            <person name="LaButti K."/>
            <person name="Riley R."/>
            <person name="Lipzen A."/>
            <person name="Clum A."/>
            <person name="Drula E."/>
            <person name="Henrissat B."/>
            <person name="Kohler A."/>
            <person name="Grigoriev I.V."/>
            <person name="Martin F.M."/>
            <person name="Hacquard S."/>
        </authorList>
    </citation>
    <scope>NUCLEOTIDE SEQUENCE [LARGE SCALE GENOMIC DNA]</scope>
    <source>
        <strain evidence="10 11">MPI-CAGE-CH-0241</strain>
    </source>
</reference>
<dbReference type="SUPFAM" id="SSF103473">
    <property type="entry name" value="MFS general substrate transporter"/>
    <property type="match status" value="1"/>
</dbReference>
<feature type="transmembrane region" description="Helical" evidence="8">
    <location>
        <begin position="346"/>
        <end position="363"/>
    </location>
</feature>
<feature type="transmembrane region" description="Helical" evidence="8">
    <location>
        <begin position="438"/>
        <end position="460"/>
    </location>
</feature>
<protein>
    <submittedName>
        <fullName evidence="10">Major facilitator superfamily domain-containing protein</fullName>
    </submittedName>
</protein>
<dbReference type="InterPro" id="IPR011701">
    <property type="entry name" value="MFS"/>
</dbReference>
<dbReference type="Pfam" id="PF07690">
    <property type="entry name" value="MFS_1"/>
    <property type="match status" value="1"/>
</dbReference>
<accession>A0A9P8VQE9</accession>
<evidence type="ECO:0000256" key="8">
    <source>
        <dbReference type="SAM" id="Phobius"/>
    </source>
</evidence>
<proteinExistence type="inferred from homology"/>
<evidence type="ECO:0000259" key="9">
    <source>
        <dbReference type="PROSITE" id="PS50850"/>
    </source>
</evidence>
<keyword evidence="11" id="KW-1185">Reference proteome</keyword>
<dbReference type="FunFam" id="1.20.1250.20:FF:000064">
    <property type="entry name" value="MFS allantoate transporter"/>
    <property type="match status" value="1"/>
</dbReference>
<evidence type="ECO:0000256" key="6">
    <source>
        <dbReference type="ARBA" id="ARBA00023180"/>
    </source>
</evidence>
<feature type="transmembrane region" description="Helical" evidence="8">
    <location>
        <begin position="184"/>
        <end position="202"/>
    </location>
</feature>
<dbReference type="OrthoDB" id="6730379at2759"/>
<comment type="similarity">
    <text evidence="7">Belongs to the major facilitator superfamily. Allantoate permease family.</text>
</comment>
<evidence type="ECO:0000256" key="2">
    <source>
        <dbReference type="ARBA" id="ARBA00022448"/>
    </source>
</evidence>
<keyword evidence="3 8" id="KW-0812">Transmembrane</keyword>
<dbReference type="GO" id="GO:0022857">
    <property type="term" value="F:transmembrane transporter activity"/>
    <property type="evidence" value="ECO:0007669"/>
    <property type="project" value="InterPro"/>
</dbReference>
<name>A0A9P8VQE9_9HYPO</name>
<dbReference type="Gene3D" id="1.20.1250.20">
    <property type="entry name" value="MFS general substrate transporter like domains"/>
    <property type="match status" value="1"/>
</dbReference>
<dbReference type="PANTHER" id="PTHR43791">
    <property type="entry name" value="PERMEASE-RELATED"/>
    <property type="match status" value="1"/>
</dbReference>
<evidence type="ECO:0000313" key="11">
    <source>
        <dbReference type="Proteomes" id="UP000777438"/>
    </source>
</evidence>
<feature type="transmembrane region" description="Helical" evidence="8">
    <location>
        <begin position="375"/>
        <end position="394"/>
    </location>
</feature>
<dbReference type="EMBL" id="JAGPYM010000070">
    <property type="protein sequence ID" value="KAH6869544.1"/>
    <property type="molecule type" value="Genomic_DNA"/>
</dbReference>
<feature type="transmembrane region" description="Helical" evidence="8">
    <location>
        <begin position="150"/>
        <end position="172"/>
    </location>
</feature>
<evidence type="ECO:0000313" key="10">
    <source>
        <dbReference type="EMBL" id="KAH6869544.1"/>
    </source>
</evidence>
<evidence type="ECO:0000256" key="5">
    <source>
        <dbReference type="ARBA" id="ARBA00023136"/>
    </source>
</evidence>
<dbReference type="PROSITE" id="PS50850">
    <property type="entry name" value="MFS"/>
    <property type="match status" value="1"/>
</dbReference>
<comment type="caution">
    <text evidence="10">The sequence shown here is derived from an EMBL/GenBank/DDBJ whole genome shotgun (WGS) entry which is preliminary data.</text>
</comment>
<feature type="transmembrane region" description="Helical" evidence="8">
    <location>
        <begin position="97"/>
        <end position="115"/>
    </location>
</feature>
<dbReference type="PANTHER" id="PTHR43791:SF103">
    <property type="entry name" value="MAJOR FACILITATOR SUPERFAMILY (MFS) PROFILE DOMAIN-CONTAINING PROTEIN-RELATED"/>
    <property type="match status" value="1"/>
</dbReference>
<evidence type="ECO:0000256" key="1">
    <source>
        <dbReference type="ARBA" id="ARBA00004141"/>
    </source>
</evidence>
<keyword evidence="2" id="KW-0813">Transport</keyword>
<keyword evidence="5 8" id="KW-0472">Membrane</keyword>
<keyword evidence="4 8" id="KW-1133">Transmembrane helix</keyword>
<dbReference type="GO" id="GO:0016020">
    <property type="term" value="C:membrane"/>
    <property type="evidence" value="ECO:0007669"/>
    <property type="project" value="UniProtKB-SubCell"/>
</dbReference>
<feature type="domain" description="Major facilitator superfamily (MFS) profile" evidence="9">
    <location>
        <begin position="54"/>
        <end position="465"/>
    </location>
</feature>
<feature type="transmembrane region" description="Helical" evidence="8">
    <location>
        <begin position="214"/>
        <end position="233"/>
    </location>
</feature>
<dbReference type="InterPro" id="IPR036259">
    <property type="entry name" value="MFS_trans_sf"/>
</dbReference>
<sequence>MAQSETKKEVEDLKLNQGDDIAKELESLADGAIADHDLTPEEDRKILRKIDLCLLPVMAIAYLFQFLDKTCLSYASILGIREELHLTGSQYSWASSVYYFGYLIASYPVAGVILVRLPIAKVISVSLVLWGGILMLTAVCYNAGGLLAVRFFLGMAESAIAPGLTMIISMWYKRSEQPLRQGAWFLGNTCAGFFGGLVGYALGHVDGIAPWKAIFLVFGGVTVAFAAVTFIMLPDTPLNARFLNREERALAMLRVEKNMTGIKSSNWKRSQVIEALCDVNAWLLVLIQLSCNIPNNGIITFSAIIVNGFGFSTLRTLLLGMINSAFQLLFVIISSVGSSYLPNSRTYFMAFNLIVSVIGSVMVREIDAEQKWARMFGVALTISYAANFPMIMAMTTSNFGGFTKKTTVSALTFIAYNVGNIIGPNLFFESEAPGYESGFLAIMICFAIGVVLCALLRISLILENRRRDRAGEVLDVSNAALSLMDKTDKEIPQFRYMY</sequence>
<evidence type="ECO:0000256" key="4">
    <source>
        <dbReference type="ARBA" id="ARBA00022989"/>
    </source>
</evidence>
<evidence type="ECO:0000256" key="3">
    <source>
        <dbReference type="ARBA" id="ARBA00022692"/>
    </source>
</evidence>
<keyword evidence="6" id="KW-0325">Glycoprotein</keyword>
<dbReference type="InterPro" id="IPR020846">
    <property type="entry name" value="MFS_dom"/>
</dbReference>
<gene>
    <name evidence="10" type="ORF">B0T10DRAFT_541677</name>
</gene>
<dbReference type="Proteomes" id="UP000777438">
    <property type="component" value="Unassembled WGS sequence"/>
</dbReference>
<dbReference type="AlphaFoldDB" id="A0A9P8VQE9"/>